<dbReference type="GO" id="GO:0008013">
    <property type="term" value="F:beta-catenin binding"/>
    <property type="evidence" value="ECO:0007669"/>
    <property type="project" value="TreeGrafter"/>
</dbReference>
<evidence type="ECO:0000313" key="8">
    <source>
        <dbReference type="Proteomes" id="UP000605970"/>
    </source>
</evidence>
<dbReference type="GO" id="GO:0045296">
    <property type="term" value="F:cadherin binding"/>
    <property type="evidence" value="ECO:0007669"/>
    <property type="project" value="TreeGrafter"/>
</dbReference>
<comment type="subcellular location">
    <subcellularLocation>
        <location evidence="1">Membrane</location>
    </subcellularLocation>
</comment>
<comment type="caution">
    <text evidence="7">The sequence shown here is derived from an EMBL/GenBank/DDBJ whole genome shotgun (WGS) entry which is preliminary data.</text>
</comment>
<dbReference type="SUPFAM" id="SSF49313">
    <property type="entry name" value="Cadherin-like"/>
    <property type="match status" value="1"/>
</dbReference>
<evidence type="ECO:0000256" key="5">
    <source>
        <dbReference type="PROSITE-ProRule" id="PRU00043"/>
    </source>
</evidence>
<dbReference type="GO" id="GO:0000902">
    <property type="term" value="P:cell morphogenesis"/>
    <property type="evidence" value="ECO:0007669"/>
    <property type="project" value="TreeGrafter"/>
</dbReference>
<keyword evidence="2" id="KW-0677">Repeat</keyword>
<protein>
    <recommendedName>
        <fullName evidence="6">Cadherin domain-containing protein</fullName>
    </recommendedName>
</protein>
<evidence type="ECO:0000313" key="7">
    <source>
        <dbReference type="EMBL" id="KAF7637434.1"/>
    </source>
</evidence>
<proteinExistence type="predicted"/>
<dbReference type="GO" id="GO:0016339">
    <property type="term" value="P:calcium-dependent cell-cell adhesion via plasma membrane cell adhesion molecules"/>
    <property type="evidence" value="ECO:0007669"/>
    <property type="project" value="TreeGrafter"/>
</dbReference>
<evidence type="ECO:0000256" key="1">
    <source>
        <dbReference type="ARBA" id="ARBA00004370"/>
    </source>
</evidence>
<dbReference type="GO" id="GO:0005509">
    <property type="term" value="F:calcium ion binding"/>
    <property type="evidence" value="ECO:0007669"/>
    <property type="project" value="UniProtKB-UniRule"/>
</dbReference>
<dbReference type="GO" id="GO:0034332">
    <property type="term" value="P:adherens junction organization"/>
    <property type="evidence" value="ECO:0007669"/>
    <property type="project" value="TreeGrafter"/>
</dbReference>
<dbReference type="EMBL" id="JABEBT010000020">
    <property type="protein sequence ID" value="KAF7637434.1"/>
    <property type="molecule type" value="Genomic_DNA"/>
</dbReference>
<dbReference type="PROSITE" id="PS50268">
    <property type="entry name" value="CADHERIN_2"/>
    <property type="match status" value="1"/>
</dbReference>
<dbReference type="PANTHER" id="PTHR24027">
    <property type="entry name" value="CADHERIN-23"/>
    <property type="match status" value="1"/>
</dbReference>
<dbReference type="GO" id="GO:0007043">
    <property type="term" value="P:cell-cell junction assembly"/>
    <property type="evidence" value="ECO:0007669"/>
    <property type="project" value="TreeGrafter"/>
</dbReference>
<dbReference type="Proteomes" id="UP000605970">
    <property type="component" value="Unassembled WGS sequence"/>
</dbReference>
<dbReference type="GO" id="GO:0016342">
    <property type="term" value="C:catenin complex"/>
    <property type="evidence" value="ECO:0007669"/>
    <property type="project" value="TreeGrafter"/>
</dbReference>
<feature type="domain" description="Cadherin" evidence="6">
    <location>
        <begin position="128"/>
        <end position="208"/>
    </location>
</feature>
<evidence type="ECO:0000256" key="2">
    <source>
        <dbReference type="ARBA" id="ARBA00022737"/>
    </source>
</evidence>
<dbReference type="PANTHER" id="PTHR24027:SF414">
    <property type="entry name" value="CADHERIN-RELATED FAMILY MEMBER 5 ISOFORM X1"/>
    <property type="match status" value="1"/>
</dbReference>
<dbReference type="InterPro" id="IPR039808">
    <property type="entry name" value="Cadherin"/>
</dbReference>
<keyword evidence="3 5" id="KW-0106">Calcium</keyword>
<keyword evidence="4" id="KW-0472">Membrane</keyword>
<evidence type="ECO:0000256" key="4">
    <source>
        <dbReference type="ARBA" id="ARBA00023136"/>
    </source>
</evidence>
<evidence type="ECO:0000256" key="3">
    <source>
        <dbReference type="ARBA" id="ARBA00022837"/>
    </source>
</evidence>
<dbReference type="AlphaFoldDB" id="A0A8S9ZWJ5"/>
<dbReference type="GO" id="GO:0016477">
    <property type="term" value="P:cell migration"/>
    <property type="evidence" value="ECO:0007669"/>
    <property type="project" value="TreeGrafter"/>
</dbReference>
<feature type="non-terminal residue" evidence="7">
    <location>
        <position position="1"/>
    </location>
</feature>
<accession>A0A8S9ZWJ5</accession>
<dbReference type="GO" id="GO:0005912">
    <property type="term" value="C:adherens junction"/>
    <property type="evidence" value="ECO:0007669"/>
    <property type="project" value="TreeGrafter"/>
</dbReference>
<keyword evidence="8" id="KW-1185">Reference proteome</keyword>
<sequence>IQRRTINSLVIKTNKTLKEEIIEEEQILNYEIISIINDKEYLIYKFSIQIISNINCQPYFNENQQLYFNLNKQLIAWAQSGIYLSTKIKLIIQLNIHLNFSNYLLPPFNGISPLILQINENISKGSILTIINNNNNKLNIKQNNLTTKIIDINENNEIITTKEIDYEEFNENILPLSYYLFNSNLLNKENSLEILININNINDNKPIFEQKYYNFILEKNSYVGYIIGQINAFDKDKNGNK</sequence>
<name>A0A8S9ZWJ5_9BILA</name>
<dbReference type="GO" id="GO:0044331">
    <property type="term" value="P:cell-cell adhesion mediated by cadherin"/>
    <property type="evidence" value="ECO:0007669"/>
    <property type="project" value="TreeGrafter"/>
</dbReference>
<gene>
    <name evidence="7" type="ORF">Mgra_00003177</name>
</gene>
<dbReference type="GO" id="GO:0007156">
    <property type="term" value="P:homophilic cell adhesion via plasma membrane adhesion molecules"/>
    <property type="evidence" value="ECO:0007669"/>
    <property type="project" value="InterPro"/>
</dbReference>
<dbReference type="Gene3D" id="2.60.40.60">
    <property type="entry name" value="Cadherins"/>
    <property type="match status" value="2"/>
</dbReference>
<organism evidence="7 8">
    <name type="scientific">Meloidogyne graminicola</name>
    <dbReference type="NCBI Taxonomy" id="189291"/>
    <lineage>
        <taxon>Eukaryota</taxon>
        <taxon>Metazoa</taxon>
        <taxon>Ecdysozoa</taxon>
        <taxon>Nematoda</taxon>
        <taxon>Chromadorea</taxon>
        <taxon>Rhabditida</taxon>
        <taxon>Tylenchina</taxon>
        <taxon>Tylenchomorpha</taxon>
        <taxon>Tylenchoidea</taxon>
        <taxon>Meloidogynidae</taxon>
        <taxon>Meloidogyninae</taxon>
        <taxon>Meloidogyne</taxon>
    </lineage>
</organism>
<reference evidence="7" key="1">
    <citation type="journal article" date="2020" name="Ecol. Evol.">
        <title>Genome structure and content of the rice root-knot nematode (Meloidogyne graminicola).</title>
        <authorList>
            <person name="Phan N.T."/>
            <person name="Danchin E.G.J."/>
            <person name="Klopp C."/>
            <person name="Perfus-Barbeoch L."/>
            <person name="Kozlowski D.K."/>
            <person name="Koutsovoulos G.D."/>
            <person name="Lopez-Roques C."/>
            <person name="Bouchez O."/>
            <person name="Zahm M."/>
            <person name="Besnard G."/>
            <person name="Bellafiore S."/>
        </authorList>
    </citation>
    <scope>NUCLEOTIDE SEQUENCE</scope>
    <source>
        <strain evidence="7">VN-18</strain>
    </source>
</reference>
<evidence type="ECO:0000259" key="6">
    <source>
        <dbReference type="PROSITE" id="PS50268"/>
    </source>
</evidence>
<dbReference type="InterPro" id="IPR002126">
    <property type="entry name" value="Cadherin-like_dom"/>
</dbReference>
<dbReference type="InterPro" id="IPR015919">
    <property type="entry name" value="Cadherin-like_sf"/>
</dbReference>